<dbReference type="PANTHER" id="PTHR12629">
    <property type="entry name" value="DIPHOSPHOINOSITOL POLYPHOSPHATE PHOSPHOHYDROLASE"/>
    <property type="match status" value="1"/>
</dbReference>
<keyword evidence="4" id="KW-0460">Magnesium</keyword>
<dbReference type="STRING" id="402881.Plav_0901"/>
<protein>
    <submittedName>
        <fullName evidence="6">NUDIX hydrolase</fullName>
    </submittedName>
</protein>
<dbReference type="SUPFAM" id="SSF55811">
    <property type="entry name" value="Nudix"/>
    <property type="match status" value="1"/>
</dbReference>
<accession>A7HRJ1</accession>
<evidence type="ECO:0000256" key="3">
    <source>
        <dbReference type="ARBA" id="ARBA00022801"/>
    </source>
</evidence>
<dbReference type="EMBL" id="CP000774">
    <property type="protein sequence ID" value="ABS62524.1"/>
    <property type="molecule type" value="Genomic_DNA"/>
</dbReference>
<dbReference type="InterPro" id="IPR015797">
    <property type="entry name" value="NUDIX_hydrolase-like_dom_sf"/>
</dbReference>
<evidence type="ECO:0000256" key="4">
    <source>
        <dbReference type="ARBA" id="ARBA00022842"/>
    </source>
</evidence>
<dbReference type="Pfam" id="PF00293">
    <property type="entry name" value="NUDIX"/>
    <property type="match status" value="1"/>
</dbReference>
<organism evidence="6 7">
    <name type="scientific">Parvibaculum lavamentivorans (strain DS-1 / DSM 13023 / NCIMB 13966)</name>
    <dbReference type="NCBI Taxonomy" id="402881"/>
    <lineage>
        <taxon>Bacteria</taxon>
        <taxon>Pseudomonadati</taxon>
        <taxon>Pseudomonadota</taxon>
        <taxon>Alphaproteobacteria</taxon>
        <taxon>Hyphomicrobiales</taxon>
        <taxon>Parvibaculaceae</taxon>
        <taxon>Parvibaculum</taxon>
    </lineage>
</organism>
<comment type="cofactor">
    <cofactor evidence="1">
        <name>Mg(2+)</name>
        <dbReference type="ChEBI" id="CHEBI:18420"/>
    </cofactor>
</comment>
<evidence type="ECO:0000313" key="6">
    <source>
        <dbReference type="EMBL" id="ABS62524.1"/>
    </source>
</evidence>
<evidence type="ECO:0000256" key="2">
    <source>
        <dbReference type="ARBA" id="ARBA00022723"/>
    </source>
</evidence>
<feature type="domain" description="Nudix hydrolase" evidence="5">
    <location>
        <begin position="19"/>
        <end position="150"/>
    </location>
</feature>
<gene>
    <name evidence="6" type="ordered locus">Plav_0901</name>
</gene>
<dbReference type="PROSITE" id="PS51462">
    <property type="entry name" value="NUDIX"/>
    <property type="match status" value="1"/>
</dbReference>
<dbReference type="eggNOG" id="COG0494">
    <property type="taxonomic scope" value="Bacteria"/>
</dbReference>
<name>A7HRJ1_PARL1</name>
<dbReference type="GO" id="GO:0005737">
    <property type="term" value="C:cytoplasm"/>
    <property type="evidence" value="ECO:0007669"/>
    <property type="project" value="TreeGrafter"/>
</dbReference>
<dbReference type="InterPro" id="IPR047198">
    <property type="entry name" value="DDP-like_NUDIX"/>
</dbReference>
<dbReference type="RefSeq" id="WP_012109777.1">
    <property type="nucleotide sequence ID" value="NC_009719.1"/>
</dbReference>
<dbReference type="InterPro" id="IPR000086">
    <property type="entry name" value="NUDIX_hydrolase_dom"/>
</dbReference>
<dbReference type="CDD" id="cd04666">
    <property type="entry name" value="NUDIX_DIPP2_like_Nudt4"/>
    <property type="match status" value="1"/>
</dbReference>
<evidence type="ECO:0000313" key="7">
    <source>
        <dbReference type="Proteomes" id="UP000006377"/>
    </source>
</evidence>
<keyword evidence="3 6" id="KW-0378">Hydrolase</keyword>
<dbReference type="HOGENOM" id="CLU_037162_8_1_5"/>
<dbReference type="AlphaFoldDB" id="A7HRJ1"/>
<evidence type="ECO:0000256" key="1">
    <source>
        <dbReference type="ARBA" id="ARBA00001946"/>
    </source>
</evidence>
<evidence type="ECO:0000259" key="5">
    <source>
        <dbReference type="PROSITE" id="PS51462"/>
    </source>
</evidence>
<keyword evidence="7" id="KW-1185">Reference proteome</keyword>
<dbReference type="GO" id="GO:0016462">
    <property type="term" value="F:pyrophosphatase activity"/>
    <property type="evidence" value="ECO:0007669"/>
    <property type="project" value="InterPro"/>
</dbReference>
<dbReference type="GO" id="GO:0046872">
    <property type="term" value="F:metal ion binding"/>
    <property type="evidence" value="ECO:0007669"/>
    <property type="project" value="UniProtKB-KW"/>
</dbReference>
<dbReference type="PANTHER" id="PTHR12629:SF0">
    <property type="entry name" value="DIPHOSPHOINOSITOL-POLYPHOSPHATE DIPHOSPHATASE"/>
    <property type="match status" value="1"/>
</dbReference>
<dbReference type="OrthoDB" id="7066910at2"/>
<proteinExistence type="predicted"/>
<keyword evidence="2" id="KW-0479">Metal-binding</keyword>
<dbReference type="Proteomes" id="UP000006377">
    <property type="component" value="Chromosome"/>
</dbReference>
<sequence length="153" mass="17547">MLERLATRLRFRFVARQSAIERQAGAIPYSLVDGQVAVLLVTSRRTGRWIFPKGGLMEGLTAHETAAQEALEEAGVEGTVADIPLGSWRTIKRRGVRVTPIEVDMFPLLVTHQHEEWIEKEQRRRHWAGLREARQLLHDPYLADLAMMLRDRV</sequence>
<reference evidence="6 7" key="1">
    <citation type="journal article" date="2011" name="Stand. Genomic Sci.">
        <title>Complete genome sequence of Parvibaculum lavamentivorans type strain (DS-1(T)).</title>
        <authorList>
            <person name="Schleheck D."/>
            <person name="Weiss M."/>
            <person name="Pitluck S."/>
            <person name="Bruce D."/>
            <person name="Land M.L."/>
            <person name="Han S."/>
            <person name="Saunders E."/>
            <person name="Tapia R."/>
            <person name="Detter C."/>
            <person name="Brettin T."/>
            <person name="Han J."/>
            <person name="Woyke T."/>
            <person name="Goodwin L."/>
            <person name="Pennacchio L."/>
            <person name="Nolan M."/>
            <person name="Cook A.M."/>
            <person name="Kjelleberg S."/>
            <person name="Thomas T."/>
        </authorList>
    </citation>
    <scope>NUCLEOTIDE SEQUENCE [LARGE SCALE GENOMIC DNA]</scope>
    <source>
        <strain evidence="7">DS-1 / DSM 13023 / NCIMB 13966</strain>
    </source>
</reference>
<dbReference type="KEGG" id="pla:Plav_0901"/>
<dbReference type="Gene3D" id="3.90.79.10">
    <property type="entry name" value="Nucleoside Triphosphate Pyrophosphohydrolase"/>
    <property type="match status" value="1"/>
</dbReference>